<name>A0A5B8YNJ7_9FLAO</name>
<dbReference type="Gene3D" id="3.30.70.100">
    <property type="match status" value="1"/>
</dbReference>
<dbReference type="InterPro" id="IPR011008">
    <property type="entry name" value="Dimeric_a/b-barrel"/>
</dbReference>
<accession>A0A5B8YNJ7</accession>
<reference evidence="1 2" key="1">
    <citation type="submission" date="2019-08" db="EMBL/GenBank/DDBJ databases">
        <title>Antarcticibacterium arcticum sp. nov., a bacterium isolated from marine sediment of the Canadian Beaufort Sea.</title>
        <authorList>
            <person name="Lee Y.M."/>
            <person name="Baek K."/>
            <person name="Lee D.-H."/>
            <person name="Shin S.C."/>
            <person name="Jin Y.K."/>
            <person name="Park Y."/>
        </authorList>
    </citation>
    <scope>NUCLEOTIDE SEQUENCE [LARGE SCALE GENOMIC DNA]</scope>
    <source>
        <strain evidence="1 2">PAMC 28998</strain>
    </source>
</reference>
<dbReference type="PIRSF" id="PIRSF007028">
    <property type="entry name" value="UCP007028"/>
    <property type="match status" value="1"/>
</dbReference>
<proteinExistence type="predicted"/>
<dbReference type="OrthoDB" id="9792392at2"/>
<dbReference type="InterPro" id="IPR009874">
    <property type="entry name" value="DUF1428"/>
</dbReference>
<evidence type="ECO:0000313" key="2">
    <source>
        <dbReference type="Proteomes" id="UP000321954"/>
    </source>
</evidence>
<dbReference type="Proteomes" id="UP000321954">
    <property type="component" value="Chromosome"/>
</dbReference>
<organism evidence="1 2">
    <name type="scientific">Antarcticibacterium arcticum</name>
    <dbReference type="NCBI Taxonomy" id="2585771"/>
    <lineage>
        <taxon>Bacteria</taxon>
        <taxon>Pseudomonadati</taxon>
        <taxon>Bacteroidota</taxon>
        <taxon>Flavobacteriia</taxon>
        <taxon>Flavobacteriales</taxon>
        <taxon>Flavobacteriaceae</taxon>
        <taxon>Antarcticibacterium</taxon>
    </lineage>
</organism>
<keyword evidence="2" id="KW-1185">Reference proteome</keyword>
<sequence>MEDRNTNYIDGFVFPVPRIHLNEYRNVAEKVAEIWKEYGALAYFEYVGEDLTLEGTRSFIKTLDAKDDEAIVFGWVIFPSKEIRDSANKQVPKDPRMTELVTPLTNPERLIFDAGRMVYGGFQPLVQSKSSEAPSH</sequence>
<dbReference type="SUPFAM" id="SSF54909">
    <property type="entry name" value="Dimeric alpha+beta barrel"/>
    <property type="match status" value="1"/>
</dbReference>
<evidence type="ECO:0000313" key="1">
    <source>
        <dbReference type="EMBL" id="QED37359.1"/>
    </source>
</evidence>
<dbReference type="AlphaFoldDB" id="A0A5B8YNJ7"/>
<dbReference type="Pfam" id="PF07237">
    <property type="entry name" value="DUF1428"/>
    <property type="match status" value="1"/>
</dbReference>
<dbReference type="EMBL" id="CP042476">
    <property type="protein sequence ID" value="QED37359.1"/>
    <property type="molecule type" value="Genomic_DNA"/>
</dbReference>
<dbReference type="RefSeq" id="WP_146832333.1">
    <property type="nucleotide sequence ID" value="NZ_CP042476.1"/>
</dbReference>
<gene>
    <name evidence="1" type="ORF">FK178_06335</name>
</gene>
<protein>
    <submittedName>
        <fullName evidence="1">DUF1428 domain-containing protein</fullName>
    </submittedName>
</protein>
<dbReference type="KEGG" id="anp:FK178_06335"/>